<dbReference type="SUPFAM" id="SSF143100">
    <property type="entry name" value="TTHA1013/TTHA0281-like"/>
    <property type="match status" value="1"/>
</dbReference>
<dbReference type="Proteomes" id="UP000060487">
    <property type="component" value="Unassembled WGS sequence"/>
</dbReference>
<sequence length="70" mass="8071">MNEIIFIVEKDIEGGFCAHALNHSIITEANNLDDLKINIKDAIRCHFNTEEETPKIIRLHMVIEEVFSYA</sequence>
<comment type="caution">
    <text evidence="1">The sequence shown here is derived from an EMBL/GenBank/DDBJ whole genome shotgun (WGS) entry which is preliminary data.</text>
</comment>
<gene>
    <name evidence="1" type="ORF">ASN18_1462</name>
</gene>
<dbReference type="RefSeq" id="WP_085052086.1">
    <property type="nucleotide sequence ID" value="NZ_LNQR01000056.1"/>
</dbReference>
<dbReference type="EMBL" id="LNQR01000056">
    <property type="protein sequence ID" value="KWT86739.1"/>
    <property type="molecule type" value="Genomic_DNA"/>
</dbReference>
<organism evidence="1 2">
    <name type="scientific">Candidatus Magnetominusculus xianensis</name>
    <dbReference type="NCBI Taxonomy" id="1748249"/>
    <lineage>
        <taxon>Bacteria</taxon>
        <taxon>Pseudomonadati</taxon>
        <taxon>Nitrospirota</taxon>
        <taxon>Nitrospiria</taxon>
        <taxon>Nitrospirales</taxon>
        <taxon>Nitrospiraceae</taxon>
        <taxon>Candidatus Magnetominusculus</taxon>
    </lineage>
</organism>
<dbReference type="InterPro" id="IPR035069">
    <property type="entry name" value="TTHA1013/TTHA0281-like"/>
</dbReference>
<evidence type="ECO:0000313" key="1">
    <source>
        <dbReference type="EMBL" id="KWT86739.1"/>
    </source>
</evidence>
<proteinExistence type="predicted"/>
<protein>
    <submittedName>
        <fullName evidence="1">2-oxoisovalerate dehydrogenase E1 subunit beta</fullName>
    </submittedName>
</protein>
<name>A0ABR5SFK8_9BACT</name>
<keyword evidence="2" id="KW-1185">Reference proteome</keyword>
<accession>A0ABR5SFK8</accession>
<evidence type="ECO:0000313" key="2">
    <source>
        <dbReference type="Proteomes" id="UP000060487"/>
    </source>
</evidence>
<reference evidence="1 2" key="1">
    <citation type="submission" date="2015-11" db="EMBL/GenBank/DDBJ databases">
        <authorList>
            <person name="Lin W."/>
        </authorList>
    </citation>
    <scope>NUCLEOTIDE SEQUENCE [LARGE SCALE GENOMIC DNA]</scope>
    <source>
        <strain evidence="1 2">HCH-1</strain>
    </source>
</reference>
<dbReference type="Gene3D" id="3.30.160.250">
    <property type="match status" value="1"/>
</dbReference>